<reference evidence="3" key="1">
    <citation type="submission" date="2022-10" db="EMBL/GenBank/DDBJ databases">
        <title>Tapping the CABI collections for fungal endophytes: first genome assemblies for Collariella, Neodidymelliopsis, Ascochyta clinopodiicola, Didymella pomorum, Didymosphaeria variabile, Neocosmospora piperis and Neocucurbitaria cava.</title>
        <authorList>
            <person name="Hill R."/>
        </authorList>
    </citation>
    <scope>NUCLEOTIDE SEQUENCE</scope>
    <source>
        <strain evidence="3">IMI 360193</strain>
    </source>
</reference>
<feature type="domain" description="U4/U6.U5 small nuclear ribonucleoprotein 27kDa protein" evidence="2">
    <location>
        <begin position="5"/>
        <end position="32"/>
    </location>
</feature>
<proteinExistence type="predicted"/>
<gene>
    <name evidence="3" type="ORF">N0V87_001923</name>
</gene>
<dbReference type="GO" id="GO:0008380">
    <property type="term" value="P:RNA splicing"/>
    <property type="evidence" value="ECO:0007669"/>
    <property type="project" value="InterPro"/>
</dbReference>
<feature type="region of interest" description="Disordered" evidence="1">
    <location>
        <begin position="1"/>
        <end position="122"/>
    </location>
</feature>
<dbReference type="Pfam" id="PF08648">
    <property type="entry name" value="SNRNP27"/>
    <property type="match status" value="1"/>
</dbReference>
<dbReference type="OrthoDB" id="5419162at2759"/>
<dbReference type="EMBL" id="JAPEUV010000012">
    <property type="protein sequence ID" value="KAJ4341185.1"/>
    <property type="molecule type" value="Genomic_DNA"/>
</dbReference>
<evidence type="ECO:0000256" key="1">
    <source>
        <dbReference type="SAM" id="MobiDB-lite"/>
    </source>
</evidence>
<dbReference type="Proteomes" id="UP001140562">
    <property type="component" value="Unassembled WGS sequence"/>
</dbReference>
<evidence type="ECO:0000313" key="3">
    <source>
        <dbReference type="EMBL" id="KAJ4341185.1"/>
    </source>
</evidence>
<organism evidence="3 4">
    <name type="scientific">Didymella glomerata</name>
    <dbReference type="NCBI Taxonomy" id="749621"/>
    <lineage>
        <taxon>Eukaryota</taxon>
        <taxon>Fungi</taxon>
        <taxon>Dikarya</taxon>
        <taxon>Ascomycota</taxon>
        <taxon>Pezizomycotina</taxon>
        <taxon>Dothideomycetes</taxon>
        <taxon>Pleosporomycetidae</taxon>
        <taxon>Pleosporales</taxon>
        <taxon>Pleosporineae</taxon>
        <taxon>Didymellaceae</taxon>
        <taxon>Didymella</taxon>
    </lineage>
</organism>
<comment type="caution">
    <text evidence="3">The sequence shown here is derived from an EMBL/GenBank/DDBJ whole genome shotgun (WGS) entry which is preliminary data.</text>
</comment>
<keyword evidence="4" id="KW-1185">Reference proteome</keyword>
<name>A0A9W9C406_9PLEO</name>
<accession>A0A9W9C406</accession>
<evidence type="ECO:0000313" key="4">
    <source>
        <dbReference type="Proteomes" id="UP001140562"/>
    </source>
</evidence>
<feature type="compositionally biased region" description="Basic and acidic residues" evidence="1">
    <location>
        <begin position="27"/>
        <end position="38"/>
    </location>
</feature>
<feature type="compositionally biased region" description="Low complexity" evidence="1">
    <location>
        <begin position="65"/>
        <end position="75"/>
    </location>
</feature>
<evidence type="ECO:0000259" key="2">
    <source>
        <dbReference type="Pfam" id="PF08648"/>
    </source>
</evidence>
<dbReference type="AlphaFoldDB" id="A0A9W9C406"/>
<protein>
    <recommendedName>
        <fullName evidence="2">U4/U6.U5 small nuclear ribonucleoprotein 27kDa protein domain-containing protein</fullName>
    </recommendedName>
</protein>
<dbReference type="InterPro" id="IPR013957">
    <property type="entry name" value="SNRNP27"/>
</dbReference>
<sequence length="165" mass="17362">MEDSDENDEMAAMMGFSSFGGTKKRKYDQTKSPAKEEYSASGANSTELGVRIKAPENQTSGDGETPATSATATTTQPPPSGGLASFLARGQALPAKPPQTVSSHPEVLSQADPSASEMVSFGGPSISRAELNALRFGVRNENGDAAYFLPSFVEDPWEKLSTGRP</sequence>